<keyword evidence="2" id="KW-1185">Reference proteome</keyword>
<reference evidence="1 2" key="1">
    <citation type="submission" date="2020-08" db="EMBL/GenBank/DDBJ databases">
        <title>Genomic Encyclopedia of Type Strains, Phase IV (KMG-IV): sequencing the most valuable type-strain genomes for metagenomic binning, comparative biology and taxonomic classification.</title>
        <authorList>
            <person name="Goeker M."/>
        </authorList>
    </citation>
    <scope>NUCLEOTIDE SEQUENCE [LARGE SCALE GENOMIC DNA]</scope>
    <source>
        <strain evidence="1 2">DSM 29568</strain>
    </source>
</reference>
<evidence type="ECO:0000313" key="1">
    <source>
        <dbReference type="EMBL" id="MBB4119814.1"/>
    </source>
</evidence>
<dbReference type="AlphaFoldDB" id="A0A840F0M0"/>
<organism evidence="1 2">
    <name type="scientific">Mesonia hippocampi</name>
    <dbReference type="NCBI Taxonomy" id="1628250"/>
    <lineage>
        <taxon>Bacteria</taxon>
        <taxon>Pseudomonadati</taxon>
        <taxon>Bacteroidota</taxon>
        <taxon>Flavobacteriia</taxon>
        <taxon>Flavobacteriales</taxon>
        <taxon>Flavobacteriaceae</taxon>
        <taxon>Mesonia</taxon>
    </lineage>
</organism>
<proteinExistence type="predicted"/>
<accession>A0A840F0M0</accession>
<comment type="caution">
    <text evidence="1">The sequence shown here is derived from an EMBL/GenBank/DDBJ whole genome shotgun (WGS) entry which is preliminary data.</text>
</comment>
<sequence length="187" mass="21896">MNLSKIAKTIYDNVNEIIIEKDIYTDEIFTRNWLINKAKRNLKNVEGWYWIKTDLDLVNLSKLHPENQKNKGSLFYKTAGNNKKIFHEELINKTYFYNGHAKKIVSRLRNHFYLQNDGTGALGINAYPILQNHTITVRYFTTEMIDNLNIPEIDKSVIRNLILDNIGRTAIENAWRAKNGFPILCKH</sequence>
<dbReference type="RefSeq" id="WP_183478158.1">
    <property type="nucleotide sequence ID" value="NZ_JACIFO010000010.1"/>
</dbReference>
<dbReference type="EMBL" id="JACIFO010000010">
    <property type="protein sequence ID" value="MBB4119814.1"/>
    <property type="molecule type" value="Genomic_DNA"/>
</dbReference>
<evidence type="ECO:0000313" key="2">
    <source>
        <dbReference type="Proteomes" id="UP000553034"/>
    </source>
</evidence>
<protein>
    <submittedName>
        <fullName evidence="1">Uncharacterized protein</fullName>
    </submittedName>
</protein>
<gene>
    <name evidence="1" type="ORF">GGR32_002120</name>
</gene>
<dbReference type="Proteomes" id="UP000553034">
    <property type="component" value="Unassembled WGS sequence"/>
</dbReference>
<name>A0A840F0M0_9FLAO</name>